<accession>A0A9W7DZ12</accession>
<dbReference type="Pfam" id="PF10184">
    <property type="entry name" value="DUF2358"/>
    <property type="match status" value="1"/>
</dbReference>
<protein>
    <submittedName>
        <fullName evidence="1">Uncharacterized protein</fullName>
    </submittedName>
</protein>
<name>A0A9W7DZ12_9STRA</name>
<dbReference type="EMBL" id="BRXZ01001031">
    <property type="protein sequence ID" value="GMH60362.1"/>
    <property type="molecule type" value="Genomic_DNA"/>
</dbReference>
<feature type="non-terminal residue" evidence="1">
    <location>
        <position position="1"/>
    </location>
</feature>
<dbReference type="Proteomes" id="UP001165082">
    <property type="component" value="Unassembled WGS sequence"/>
</dbReference>
<proteinExistence type="predicted"/>
<keyword evidence="2" id="KW-1185">Reference proteome</keyword>
<dbReference type="SUPFAM" id="SSF54427">
    <property type="entry name" value="NTF2-like"/>
    <property type="match status" value="1"/>
</dbReference>
<reference evidence="1" key="1">
    <citation type="submission" date="2022-07" db="EMBL/GenBank/DDBJ databases">
        <title>Genome analysis of Parmales, a sister group of diatoms, reveals the evolutionary specialization of diatoms from phago-mixotrophs to photoautotrophs.</title>
        <authorList>
            <person name="Ban H."/>
            <person name="Sato S."/>
            <person name="Yoshikawa S."/>
            <person name="Kazumasa Y."/>
            <person name="Nakamura Y."/>
            <person name="Ichinomiya M."/>
            <person name="Saitoh K."/>
            <person name="Sato N."/>
            <person name="Blanc-Mathieu R."/>
            <person name="Endo H."/>
            <person name="Kuwata A."/>
            <person name="Ogata H."/>
        </authorList>
    </citation>
    <scope>NUCLEOTIDE SEQUENCE</scope>
</reference>
<evidence type="ECO:0000313" key="2">
    <source>
        <dbReference type="Proteomes" id="UP001165082"/>
    </source>
</evidence>
<sequence length="182" mass="20798">MASYCPLSHKIVLYTEYNTFFKTTFFPTHYSPNFTFSDPLSSVSGIPAYISNISLIAGVLKTRWTLSTTFNPLPWRPRLVFTGISVYSLDGEGRLKGQVDYWDSLNFKGGEYKGKTRAEGVGELVRMMGGGRGYVGREVPYVTLMRTSGYEVRDYPWDMEVLGVAYERRDEAYERLGRMWGE</sequence>
<dbReference type="AlphaFoldDB" id="A0A9W7DZ12"/>
<organism evidence="1 2">
    <name type="scientific">Triparma retinervis</name>
    <dbReference type="NCBI Taxonomy" id="2557542"/>
    <lineage>
        <taxon>Eukaryota</taxon>
        <taxon>Sar</taxon>
        <taxon>Stramenopiles</taxon>
        <taxon>Ochrophyta</taxon>
        <taxon>Bolidophyceae</taxon>
        <taxon>Parmales</taxon>
        <taxon>Triparmaceae</taxon>
        <taxon>Triparma</taxon>
    </lineage>
</organism>
<evidence type="ECO:0000313" key="1">
    <source>
        <dbReference type="EMBL" id="GMH60362.1"/>
    </source>
</evidence>
<dbReference type="InterPro" id="IPR032710">
    <property type="entry name" value="NTF2-like_dom_sf"/>
</dbReference>
<dbReference type="InterPro" id="IPR018790">
    <property type="entry name" value="DUF2358"/>
</dbReference>
<dbReference type="OrthoDB" id="44820at2759"/>
<comment type="caution">
    <text evidence="1">The sequence shown here is derived from an EMBL/GenBank/DDBJ whole genome shotgun (WGS) entry which is preliminary data.</text>
</comment>
<gene>
    <name evidence="1" type="ORF">TrRE_jg7325</name>
</gene>